<proteinExistence type="predicted"/>
<dbReference type="PANTHER" id="PTHR30399:SF1">
    <property type="entry name" value="UTP PYROPHOSPHATASE"/>
    <property type="match status" value="1"/>
</dbReference>
<dbReference type="Proteomes" id="UP000178490">
    <property type="component" value="Unassembled WGS sequence"/>
</dbReference>
<comment type="caution">
    <text evidence="2">The sequence shown here is derived from an EMBL/GenBank/DDBJ whole genome shotgun (WGS) entry which is preliminary data.</text>
</comment>
<evidence type="ECO:0000259" key="1">
    <source>
        <dbReference type="Pfam" id="PF01863"/>
    </source>
</evidence>
<sequence>MKRRKTILHDREVEYVVKKSSRARRLRVAVYCDASVIVTVPVDFGEHKVERYLKEKASWVLDKLDYFLRLSKTVRIGGGLREYKKNRAQALEFVTAKVAKINELYKFSFGKISIKNHKTRWGSCSKKRNLNFNYKIIFLPDELAEYVIVHELCHLQEFNHSQKFWNLVSRNFSDYKLLIEKLSAVR</sequence>
<dbReference type="Pfam" id="PF01863">
    <property type="entry name" value="YgjP-like"/>
    <property type="match status" value="1"/>
</dbReference>
<evidence type="ECO:0000313" key="3">
    <source>
        <dbReference type="Proteomes" id="UP000178490"/>
    </source>
</evidence>
<evidence type="ECO:0000313" key="2">
    <source>
        <dbReference type="EMBL" id="OGH89643.1"/>
    </source>
</evidence>
<reference evidence="2 3" key="1">
    <citation type="journal article" date="2016" name="Nat. Commun.">
        <title>Thousands of microbial genomes shed light on interconnected biogeochemical processes in an aquifer system.</title>
        <authorList>
            <person name="Anantharaman K."/>
            <person name="Brown C.T."/>
            <person name="Hug L.A."/>
            <person name="Sharon I."/>
            <person name="Castelle C.J."/>
            <person name="Probst A.J."/>
            <person name="Thomas B.C."/>
            <person name="Singh A."/>
            <person name="Wilkins M.J."/>
            <person name="Karaoz U."/>
            <person name="Brodie E.L."/>
            <person name="Williams K.H."/>
            <person name="Hubbard S.S."/>
            <person name="Banfield J.F."/>
        </authorList>
    </citation>
    <scope>NUCLEOTIDE SEQUENCE [LARGE SCALE GENOMIC DNA]</scope>
</reference>
<dbReference type="EMBL" id="MFRC01000034">
    <property type="protein sequence ID" value="OGH89643.1"/>
    <property type="molecule type" value="Genomic_DNA"/>
</dbReference>
<dbReference type="PANTHER" id="PTHR30399">
    <property type="entry name" value="UNCHARACTERIZED PROTEIN YGJP"/>
    <property type="match status" value="1"/>
</dbReference>
<dbReference type="CDD" id="cd07344">
    <property type="entry name" value="M48_yhfN_like"/>
    <property type="match status" value="1"/>
</dbReference>
<name>A0A1F6P0Y9_9BACT</name>
<feature type="domain" description="YgjP-like metallopeptidase" evidence="1">
    <location>
        <begin position="87"/>
        <end position="182"/>
    </location>
</feature>
<accession>A0A1F6P0Y9</accession>
<dbReference type="InterPro" id="IPR002725">
    <property type="entry name" value="YgjP-like_metallopeptidase"/>
</dbReference>
<protein>
    <recommendedName>
        <fullName evidence="1">YgjP-like metallopeptidase domain-containing protein</fullName>
    </recommendedName>
</protein>
<dbReference type="InterPro" id="IPR053136">
    <property type="entry name" value="UTP_pyrophosphatase-like"/>
</dbReference>
<gene>
    <name evidence="2" type="ORF">A2537_00570</name>
</gene>
<dbReference type="AlphaFoldDB" id="A0A1F6P0Y9"/>
<organism evidence="2 3">
    <name type="scientific">Candidatus Magasanikbacteria bacterium RIFOXYD2_FULL_36_9</name>
    <dbReference type="NCBI Taxonomy" id="1798707"/>
    <lineage>
        <taxon>Bacteria</taxon>
        <taxon>Candidatus Magasanikiibacteriota</taxon>
    </lineage>
</organism>
<dbReference type="Gene3D" id="3.30.2010.10">
    <property type="entry name" value="Metalloproteases ('zincins'), catalytic domain"/>
    <property type="match status" value="1"/>
</dbReference>